<dbReference type="GO" id="GO:0016747">
    <property type="term" value="F:acyltransferase activity, transferring groups other than amino-acyl groups"/>
    <property type="evidence" value="ECO:0007669"/>
    <property type="project" value="InterPro"/>
</dbReference>
<keyword evidence="5" id="KW-1185">Reference proteome</keyword>
<dbReference type="EMBL" id="JSYN01000006">
    <property type="protein sequence ID" value="KIA95060.1"/>
    <property type="molecule type" value="Genomic_DNA"/>
</dbReference>
<dbReference type="Pfam" id="PF00583">
    <property type="entry name" value="Acetyltransf_1"/>
    <property type="match status" value="1"/>
</dbReference>
<evidence type="ECO:0000259" key="3">
    <source>
        <dbReference type="PROSITE" id="PS51186"/>
    </source>
</evidence>
<reference evidence="4 5" key="1">
    <citation type="submission" date="2014-10" db="EMBL/GenBank/DDBJ databases">
        <title>Pedobacter Kyungheensis.</title>
        <authorList>
            <person name="Anderson B.M."/>
            <person name="Newman J.D."/>
        </authorList>
    </citation>
    <scope>NUCLEOTIDE SEQUENCE [LARGE SCALE GENOMIC DNA]</scope>
    <source>
        <strain evidence="4 5">KACC 16221</strain>
    </source>
</reference>
<dbReference type="InterPro" id="IPR016181">
    <property type="entry name" value="Acyl_CoA_acyltransferase"/>
</dbReference>
<dbReference type="PANTHER" id="PTHR43877">
    <property type="entry name" value="AMINOALKYLPHOSPHONATE N-ACETYLTRANSFERASE-RELATED-RELATED"/>
    <property type="match status" value="1"/>
</dbReference>
<accession>A0A0C1DLZ6</accession>
<gene>
    <name evidence="4" type="ORF">OC25_06865</name>
</gene>
<dbReference type="RefSeq" id="WP_039473386.1">
    <property type="nucleotide sequence ID" value="NZ_JSYN01000006.1"/>
</dbReference>
<dbReference type="OrthoDB" id="9799096at2"/>
<dbReference type="CDD" id="cd04301">
    <property type="entry name" value="NAT_SF"/>
    <property type="match status" value="1"/>
</dbReference>
<organism evidence="4 5">
    <name type="scientific">Pedobacter kyungheensis</name>
    <dbReference type="NCBI Taxonomy" id="1069985"/>
    <lineage>
        <taxon>Bacteria</taxon>
        <taxon>Pseudomonadati</taxon>
        <taxon>Bacteroidota</taxon>
        <taxon>Sphingobacteriia</taxon>
        <taxon>Sphingobacteriales</taxon>
        <taxon>Sphingobacteriaceae</taxon>
        <taxon>Pedobacter</taxon>
    </lineage>
</organism>
<feature type="domain" description="N-acetyltransferase" evidence="3">
    <location>
        <begin position="1"/>
        <end position="157"/>
    </location>
</feature>
<dbReference type="InterPro" id="IPR000182">
    <property type="entry name" value="GNAT_dom"/>
</dbReference>
<dbReference type="AlphaFoldDB" id="A0A0C1DLZ6"/>
<keyword evidence="2" id="KW-0012">Acyltransferase</keyword>
<dbReference type="SUPFAM" id="SSF55729">
    <property type="entry name" value="Acyl-CoA N-acyltransferases (Nat)"/>
    <property type="match status" value="1"/>
</dbReference>
<dbReference type="InterPro" id="IPR050832">
    <property type="entry name" value="Bact_Acetyltransf"/>
</dbReference>
<sequence length="160" mass="18295">MIRAMRATDWDEVSRIYQEGIETGVASFRTPDLSWKDWDSSHSKVCRFVACKDNEIIGWIALLPVSAKYDRAGVAEIEVYVKQEHKDKGIGFLLLDTLIKESEKVGVWMLQAGIFLQNAAVLKIHEKAGFRVVGYREKIGKVNGVWQDNLLMERRNRLIA</sequence>
<protein>
    <submittedName>
        <fullName evidence="4">Phosphinothricin acetyltransferase</fullName>
    </submittedName>
</protein>
<dbReference type="PANTHER" id="PTHR43877:SF2">
    <property type="entry name" value="AMINOALKYLPHOSPHONATE N-ACETYLTRANSFERASE-RELATED"/>
    <property type="match status" value="1"/>
</dbReference>
<evidence type="ECO:0000256" key="1">
    <source>
        <dbReference type="ARBA" id="ARBA00022679"/>
    </source>
</evidence>
<proteinExistence type="predicted"/>
<comment type="caution">
    <text evidence="4">The sequence shown here is derived from an EMBL/GenBank/DDBJ whole genome shotgun (WGS) entry which is preliminary data.</text>
</comment>
<evidence type="ECO:0000313" key="4">
    <source>
        <dbReference type="EMBL" id="KIA95060.1"/>
    </source>
</evidence>
<evidence type="ECO:0000256" key="2">
    <source>
        <dbReference type="ARBA" id="ARBA00023315"/>
    </source>
</evidence>
<keyword evidence="1 4" id="KW-0808">Transferase</keyword>
<evidence type="ECO:0000313" key="5">
    <source>
        <dbReference type="Proteomes" id="UP000031246"/>
    </source>
</evidence>
<dbReference type="Proteomes" id="UP000031246">
    <property type="component" value="Unassembled WGS sequence"/>
</dbReference>
<name>A0A0C1DLZ6_9SPHI</name>
<dbReference type="PROSITE" id="PS51186">
    <property type="entry name" value="GNAT"/>
    <property type="match status" value="1"/>
</dbReference>
<dbReference type="Gene3D" id="3.40.630.30">
    <property type="match status" value="1"/>
</dbReference>